<dbReference type="Proteomes" id="UP000308092">
    <property type="component" value="Unassembled WGS sequence"/>
</dbReference>
<reference evidence="1 2" key="1">
    <citation type="submission" date="2019-03" db="EMBL/GenBank/DDBJ databases">
        <title>The genome sequence of a newly discovered highly antifungal drug resistant Aspergillus species, Aspergillus tanneri NIH 1004.</title>
        <authorList>
            <person name="Mounaud S."/>
            <person name="Singh I."/>
            <person name="Joardar V."/>
            <person name="Pakala S."/>
            <person name="Pakala S."/>
            <person name="Venepally P."/>
            <person name="Hoover J."/>
            <person name="Nierman W."/>
            <person name="Chung J."/>
            <person name="Losada L."/>
        </authorList>
    </citation>
    <scope>NUCLEOTIDE SEQUENCE [LARGE SCALE GENOMIC DNA]</scope>
    <source>
        <strain evidence="1 2">NIH1004</strain>
    </source>
</reference>
<evidence type="ECO:0008006" key="3">
    <source>
        <dbReference type="Google" id="ProtNLM"/>
    </source>
</evidence>
<dbReference type="SUPFAM" id="SSF81383">
    <property type="entry name" value="F-box domain"/>
    <property type="match status" value="1"/>
</dbReference>
<keyword evidence="2" id="KW-1185">Reference proteome</keyword>
<comment type="caution">
    <text evidence="1">The sequence shown here is derived from an EMBL/GenBank/DDBJ whole genome shotgun (WGS) entry which is preliminary data.</text>
</comment>
<protein>
    <recommendedName>
        <fullName evidence="3">F-box domain-containing protein</fullName>
    </recommendedName>
</protein>
<dbReference type="AlphaFoldDB" id="A0A4S3J0N1"/>
<proteinExistence type="predicted"/>
<gene>
    <name evidence="1" type="ORF">EYZ11_012288</name>
</gene>
<dbReference type="InterPro" id="IPR036047">
    <property type="entry name" value="F-box-like_dom_sf"/>
</dbReference>
<sequence length="110" mass="12387">MVAPYFPPEIIAQILSYVTPESLAPYACINALWQVIVERQTFSALNITTAGLSDLRHIVTPQRYPLVRKIYLKSTVAEYSVAERVQVETDKDPAVIIKHSQRESAPFLIS</sequence>
<accession>A0A4S3J0N1</accession>
<evidence type="ECO:0000313" key="1">
    <source>
        <dbReference type="EMBL" id="THC88266.1"/>
    </source>
</evidence>
<organism evidence="1 2">
    <name type="scientific">Aspergillus tanneri</name>
    <dbReference type="NCBI Taxonomy" id="1220188"/>
    <lineage>
        <taxon>Eukaryota</taxon>
        <taxon>Fungi</taxon>
        <taxon>Dikarya</taxon>
        <taxon>Ascomycota</taxon>
        <taxon>Pezizomycotina</taxon>
        <taxon>Eurotiomycetes</taxon>
        <taxon>Eurotiomycetidae</taxon>
        <taxon>Eurotiales</taxon>
        <taxon>Aspergillaceae</taxon>
        <taxon>Aspergillus</taxon>
        <taxon>Aspergillus subgen. Circumdati</taxon>
    </lineage>
</organism>
<name>A0A4S3J0N1_9EURO</name>
<dbReference type="VEuPathDB" id="FungiDB:EYZ11_012288"/>
<evidence type="ECO:0000313" key="2">
    <source>
        <dbReference type="Proteomes" id="UP000308092"/>
    </source>
</evidence>
<dbReference type="EMBL" id="SOSA01000892">
    <property type="protein sequence ID" value="THC88266.1"/>
    <property type="molecule type" value="Genomic_DNA"/>
</dbReference>